<name>A0ABU7IYA2_9FLAO</name>
<protein>
    <submittedName>
        <fullName evidence="1">Uncharacterized protein</fullName>
    </submittedName>
</protein>
<accession>A0ABU7IYA2</accession>
<reference evidence="1 2" key="1">
    <citation type="submission" date="2024-01" db="EMBL/GenBank/DDBJ databases">
        <title>Maribacter spp. originated from different algae showed divergent polysaccharides utilization ability.</title>
        <authorList>
            <person name="Wang H."/>
            <person name="Wu Y."/>
        </authorList>
    </citation>
    <scope>NUCLEOTIDE SEQUENCE [LARGE SCALE GENOMIC DNA]</scope>
    <source>
        <strain evidence="1 2">PR1</strain>
    </source>
</reference>
<comment type="caution">
    <text evidence="1">The sequence shown here is derived from an EMBL/GenBank/DDBJ whole genome shotgun (WGS) entry which is preliminary data.</text>
</comment>
<organism evidence="1 2">
    <name type="scientific">Maribacter cobaltidurans</name>
    <dbReference type="NCBI Taxonomy" id="1178778"/>
    <lineage>
        <taxon>Bacteria</taxon>
        <taxon>Pseudomonadati</taxon>
        <taxon>Bacteroidota</taxon>
        <taxon>Flavobacteriia</taxon>
        <taxon>Flavobacteriales</taxon>
        <taxon>Flavobacteriaceae</taxon>
        <taxon>Maribacter</taxon>
    </lineage>
</organism>
<keyword evidence="2" id="KW-1185">Reference proteome</keyword>
<proteinExistence type="predicted"/>
<sequence length="76" mass="8722">MEDLLYWNGERYAALGAVPFDYIRNQFTSPQKTKHHIQLKFLLWIGEMSNGHNGKGTAQGHQGIQVWVDPKDFPHG</sequence>
<evidence type="ECO:0000313" key="1">
    <source>
        <dbReference type="EMBL" id="MEE1977964.1"/>
    </source>
</evidence>
<gene>
    <name evidence="1" type="ORF">V1I91_17940</name>
</gene>
<evidence type="ECO:0000313" key="2">
    <source>
        <dbReference type="Proteomes" id="UP001356308"/>
    </source>
</evidence>
<dbReference type="EMBL" id="JAZDDG010000009">
    <property type="protein sequence ID" value="MEE1977964.1"/>
    <property type="molecule type" value="Genomic_DNA"/>
</dbReference>
<dbReference type="Proteomes" id="UP001356308">
    <property type="component" value="Unassembled WGS sequence"/>
</dbReference>
<dbReference type="RefSeq" id="WP_272652644.1">
    <property type="nucleotide sequence ID" value="NZ_JAZDDG010000009.1"/>
</dbReference>